<evidence type="ECO:0000256" key="6">
    <source>
        <dbReference type="ARBA" id="ARBA00022781"/>
    </source>
</evidence>
<comment type="catalytic activity">
    <reaction evidence="14">
        <text>ATP + H2O + 4 H(+)(in) = ADP + phosphate + 5 H(+)(out)</text>
        <dbReference type="Rhea" id="RHEA:57720"/>
        <dbReference type="ChEBI" id="CHEBI:15377"/>
        <dbReference type="ChEBI" id="CHEBI:15378"/>
        <dbReference type="ChEBI" id="CHEBI:30616"/>
        <dbReference type="ChEBI" id="CHEBI:43474"/>
        <dbReference type="ChEBI" id="CHEBI:456216"/>
        <dbReference type="EC" id="7.1.2.2"/>
    </reaction>
</comment>
<proteinExistence type="inferred from homology"/>
<dbReference type="GO" id="GO:0043531">
    <property type="term" value="F:ADP binding"/>
    <property type="evidence" value="ECO:0007669"/>
    <property type="project" value="TreeGrafter"/>
</dbReference>
<feature type="site" description="Required for activity" evidence="14">
    <location>
        <position position="371"/>
    </location>
</feature>
<gene>
    <name evidence="14" type="primary">atpA</name>
    <name evidence="18" type="ORF">SAMN04488004_11119</name>
</gene>
<keyword evidence="7 14" id="KW-0067">ATP-binding</keyword>
<comment type="similarity">
    <text evidence="3 14">Belongs to the ATPase alpha/beta chains family.</text>
</comment>
<dbReference type="STRING" id="195913.SAMN04488004_11119"/>
<dbReference type="InterPro" id="IPR023366">
    <property type="entry name" value="ATP_synth_asu-like_sf"/>
</dbReference>
<evidence type="ECO:0000259" key="17">
    <source>
        <dbReference type="Pfam" id="PF02874"/>
    </source>
</evidence>
<evidence type="ECO:0000256" key="11">
    <source>
        <dbReference type="ARBA" id="ARBA00023196"/>
    </source>
</evidence>
<evidence type="ECO:0000256" key="8">
    <source>
        <dbReference type="ARBA" id="ARBA00022967"/>
    </source>
</evidence>
<dbReference type="SUPFAM" id="SSF47917">
    <property type="entry name" value="C-terminal domain of alpha and beta subunits of F1 ATP synthase"/>
    <property type="match status" value="1"/>
</dbReference>
<evidence type="ECO:0000313" key="19">
    <source>
        <dbReference type="Proteomes" id="UP000199550"/>
    </source>
</evidence>
<dbReference type="InterPro" id="IPR036121">
    <property type="entry name" value="ATPase_F1/V1/A1_a/bsu_N_sf"/>
</dbReference>
<keyword evidence="6 14" id="KW-0375">Hydrogen ion transport</keyword>
<evidence type="ECO:0000256" key="1">
    <source>
        <dbReference type="ARBA" id="ARBA00003784"/>
    </source>
</evidence>
<keyword evidence="4 14" id="KW-0813">Transport</keyword>
<organism evidence="18 19">
    <name type="scientific">Loktanella salsilacus</name>
    <dbReference type="NCBI Taxonomy" id="195913"/>
    <lineage>
        <taxon>Bacteria</taxon>
        <taxon>Pseudomonadati</taxon>
        <taxon>Pseudomonadota</taxon>
        <taxon>Alphaproteobacteria</taxon>
        <taxon>Rhodobacterales</taxon>
        <taxon>Roseobacteraceae</taxon>
        <taxon>Loktanella</taxon>
    </lineage>
</organism>
<dbReference type="Gene3D" id="2.40.30.20">
    <property type="match status" value="1"/>
</dbReference>
<evidence type="ECO:0000256" key="10">
    <source>
        <dbReference type="ARBA" id="ARBA00023136"/>
    </source>
</evidence>
<evidence type="ECO:0000313" key="18">
    <source>
        <dbReference type="EMBL" id="SFL23456.1"/>
    </source>
</evidence>
<dbReference type="Proteomes" id="UP000199550">
    <property type="component" value="Unassembled WGS sequence"/>
</dbReference>
<dbReference type="GO" id="GO:0005886">
    <property type="term" value="C:plasma membrane"/>
    <property type="evidence" value="ECO:0007669"/>
    <property type="project" value="UniProtKB-SubCell"/>
</dbReference>
<feature type="domain" description="ATPase F1/V1/A1 complex alpha/beta subunit N-terminal" evidence="17">
    <location>
        <begin position="25"/>
        <end position="91"/>
    </location>
</feature>
<dbReference type="CDD" id="cd18113">
    <property type="entry name" value="ATP-synt_F1_alpha_C"/>
    <property type="match status" value="1"/>
</dbReference>
<sequence>MAIQASEISAILKDQIKNFGQDAEVAEVGRVLSVGDGIARVYGLDAVQAGEMVEFPGGIRGMALNLETDNVGVVIFGSDRDIKEGDTVKRTKSIVDVPAGPELLGRVVDGLGNPLDGKGPINASERRVADVKAPGIIPRKSVHEPMPTGLKSIDAMIPIGRGQRELIIGDRQTGKTAVALDTILNQKSYNDAATDDSQKLYCIYVAIGQKRSTVAQLVKKLEETGAIEYTTIVAATASDPAPMQYLAPYSATAMAEYFRDNGKHALIIYDDLSKQAVSYRQMSLLLRRPPGREAYPGDVFYLHSRLLERSAKLNEDNGSGSLTALPIIETQGGDVSAFIPTNVISITDGQIFLETELFFQGIRPAVNTGLSVSRVGSAAQTNSMKSVAGPVKLELAQYREMAAFAQFGSDLDAATQRLLNRGARLTELMKQPQYSPLTNAEIVTVIYAGTKGFLDKIPTKEVGRFEAGLLKHMRSEGRDVLDMITNEDPKIKGDAEAKLKAAIEAFAKDFA</sequence>
<dbReference type="EC" id="7.1.2.2" evidence="14"/>
<dbReference type="InterPro" id="IPR033732">
    <property type="entry name" value="ATP_synth_F1_a_nt-bd_dom"/>
</dbReference>
<dbReference type="RefSeq" id="WP_090189454.1">
    <property type="nucleotide sequence ID" value="NZ_CAXIDI010000007.1"/>
</dbReference>
<keyword evidence="8 14" id="KW-1278">Translocase</keyword>
<dbReference type="PANTHER" id="PTHR48082">
    <property type="entry name" value="ATP SYNTHASE SUBUNIT ALPHA, MITOCHONDRIAL"/>
    <property type="match status" value="1"/>
</dbReference>
<dbReference type="NCBIfam" id="NF009884">
    <property type="entry name" value="PRK13343.1"/>
    <property type="match status" value="1"/>
</dbReference>
<evidence type="ECO:0000256" key="13">
    <source>
        <dbReference type="ARBA" id="ARBA00026013"/>
    </source>
</evidence>
<dbReference type="InterPro" id="IPR027417">
    <property type="entry name" value="P-loop_NTPase"/>
</dbReference>
<keyword evidence="12 14" id="KW-0066">ATP synthesis</keyword>
<evidence type="ECO:0000259" key="16">
    <source>
        <dbReference type="Pfam" id="PF00306"/>
    </source>
</evidence>
<dbReference type="PROSITE" id="PS00152">
    <property type="entry name" value="ATPASE_ALPHA_BETA"/>
    <property type="match status" value="1"/>
</dbReference>
<dbReference type="Pfam" id="PF00006">
    <property type="entry name" value="ATP-synt_ab"/>
    <property type="match status" value="1"/>
</dbReference>
<feature type="domain" description="ATPase F1/V1/A1 complex alpha/beta subunit nucleotide-binding" evidence="15">
    <location>
        <begin position="149"/>
        <end position="373"/>
    </location>
</feature>
<evidence type="ECO:0000256" key="12">
    <source>
        <dbReference type="ARBA" id="ARBA00023310"/>
    </source>
</evidence>
<dbReference type="GO" id="GO:0045259">
    <property type="term" value="C:proton-transporting ATP synthase complex"/>
    <property type="evidence" value="ECO:0007669"/>
    <property type="project" value="UniProtKB-KW"/>
</dbReference>
<dbReference type="PANTHER" id="PTHR48082:SF2">
    <property type="entry name" value="ATP SYNTHASE SUBUNIT ALPHA, MITOCHONDRIAL"/>
    <property type="match status" value="1"/>
</dbReference>
<name>A0A1I4G315_9RHOB</name>
<dbReference type="SUPFAM" id="SSF52540">
    <property type="entry name" value="P-loop containing nucleoside triphosphate hydrolases"/>
    <property type="match status" value="1"/>
</dbReference>
<reference evidence="18 19" key="1">
    <citation type="submission" date="2016-10" db="EMBL/GenBank/DDBJ databases">
        <authorList>
            <person name="de Groot N.N."/>
        </authorList>
    </citation>
    <scope>NUCLEOTIDE SEQUENCE [LARGE SCALE GENOMIC DNA]</scope>
    <source>
        <strain evidence="18 19">DSM 16199</strain>
    </source>
</reference>
<dbReference type="Gene3D" id="1.20.150.20">
    <property type="entry name" value="ATP synthase alpha/beta chain, C-terminal domain"/>
    <property type="match status" value="1"/>
</dbReference>
<comment type="subcellular location">
    <subcellularLocation>
        <location evidence="14">Cell membrane</location>
        <topology evidence="14">Peripheral membrane protein</topology>
    </subcellularLocation>
    <subcellularLocation>
        <location evidence="2">Membrane</location>
    </subcellularLocation>
</comment>
<dbReference type="InterPro" id="IPR004100">
    <property type="entry name" value="ATPase_F1/V1/A1_a/bsu_N"/>
</dbReference>
<keyword evidence="11 14" id="KW-0139">CF(1)</keyword>
<dbReference type="AlphaFoldDB" id="A0A1I4G315"/>
<feature type="domain" description="ATP synthase alpha subunit C-terminal" evidence="16">
    <location>
        <begin position="380"/>
        <end position="506"/>
    </location>
</feature>
<dbReference type="CDD" id="cd18116">
    <property type="entry name" value="ATP-synt_F1_alpha_N"/>
    <property type="match status" value="1"/>
</dbReference>
<dbReference type="PIRSF" id="PIRSF039088">
    <property type="entry name" value="F_ATPase_subunit_alpha"/>
    <property type="match status" value="1"/>
</dbReference>
<dbReference type="Pfam" id="PF00306">
    <property type="entry name" value="ATP-synt_ab_C"/>
    <property type="match status" value="1"/>
</dbReference>
<dbReference type="InterPro" id="IPR020003">
    <property type="entry name" value="ATPase_a/bsu_AS"/>
</dbReference>
<evidence type="ECO:0000256" key="7">
    <source>
        <dbReference type="ARBA" id="ARBA00022840"/>
    </source>
</evidence>
<feature type="binding site" evidence="14">
    <location>
        <begin position="169"/>
        <end position="176"/>
    </location>
    <ligand>
        <name>ATP</name>
        <dbReference type="ChEBI" id="CHEBI:30616"/>
    </ligand>
</feature>
<evidence type="ECO:0000256" key="4">
    <source>
        <dbReference type="ARBA" id="ARBA00022448"/>
    </source>
</evidence>
<dbReference type="EMBL" id="FOTF01000011">
    <property type="protein sequence ID" value="SFL23456.1"/>
    <property type="molecule type" value="Genomic_DNA"/>
</dbReference>
<evidence type="ECO:0000256" key="2">
    <source>
        <dbReference type="ARBA" id="ARBA00004370"/>
    </source>
</evidence>
<dbReference type="HAMAP" id="MF_01346">
    <property type="entry name" value="ATP_synth_alpha_bact"/>
    <property type="match status" value="1"/>
</dbReference>
<dbReference type="FunFam" id="2.40.30.20:FF:000001">
    <property type="entry name" value="ATP synthase subunit alpha"/>
    <property type="match status" value="1"/>
</dbReference>
<dbReference type="NCBIfam" id="TIGR00962">
    <property type="entry name" value="atpA"/>
    <property type="match status" value="1"/>
</dbReference>
<evidence type="ECO:0000256" key="5">
    <source>
        <dbReference type="ARBA" id="ARBA00022741"/>
    </source>
</evidence>
<keyword evidence="19" id="KW-1185">Reference proteome</keyword>
<dbReference type="CDD" id="cd01132">
    <property type="entry name" value="F1-ATPase_alpha_CD"/>
    <property type="match status" value="1"/>
</dbReference>
<dbReference type="FunFam" id="1.20.150.20:FF:000001">
    <property type="entry name" value="ATP synthase subunit alpha"/>
    <property type="match status" value="1"/>
</dbReference>
<keyword evidence="14" id="KW-1003">Cell membrane</keyword>
<evidence type="ECO:0000259" key="15">
    <source>
        <dbReference type="Pfam" id="PF00006"/>
    </source>
</evidence>
<keyword evidence="10 14" id="KW-0472">Membrane</keyword>
<dbReference type="InterPro" id="IPR000194">
    <property type="entry name" value="ATPase_F1/V1/A1_a/bsu_nucl-bd"/>
</dbReference>
<comment type="function">
    <text evidence="1 14">Produces ATP from ADP in the presence of a proton gradient across the membrane. The alpha chain is a regulatory subunit.</text>
</comment>
<accession>A0A1I4G315</accession>
<dbReference type="OrthoDB" id="9803053at2"/>
<dbReference type="GeneID" id="97889910"/>
<comment type="subunit">
    <text evidence="13">F-type ATPases have 2 components, CF(1) - the catalytic core - and CF(0) - the membrane proton channel. CF(1) has five subunits: alpha(3), beta(3), gamma(1), delta(1), epsilon(1). CF(0) has four main subunits: a(1), b(1), b'(1) and c(9-12).</text>
</comment>
<dbReference type="SUPFAM" id="SSF50615">
    <property type="entry name" value="N-terminal domain of alpha and beta subunits of F1 ATP synthase"/>
    <property type="match status" value="1"/>
</dbReference>
<dbReference type="InterPro" id="IPR000793">
    <property type="entry name" value="ATP_synth_asu_C"/>
</dbReference>
<dbReference type="GO" id="GO:0005524">
    <property type="term" value="F:ATP binding"/>
    <property type="evidence" value="ECO:0007669"/>
    <property type="project" value="UniProtKB-UniRule"/>
</dbReference>
<evidence type="ECO:0000256" key="9">
    <source>
        <dbReference type="ARBA" id="ARBA00023065"/>
    </source>
</evidence>
<protein>
    <recommendedName>
        <fullName evidence="14">ATP synthase subunit alpha</fullName>
        <ecNumber evidence="14">7.1.2.2</ecNumber>
    </recommendedName>
    <alternativeName>
        <fullName evidence="14">ATP synthase F1 sector subunit alpha</fullName>
    </alternativeName>
    <alternativeName>
        <fullName evidence="14">F-ATPase subunit alpha</fullName>
    </alternativeName>
</protein>
<dbReference type="GO" id="GO:0046933">
    <property type="term" value="F:proton-transporting ATP synthase activity, rotational mechanism"/>
    <property type="evidence" value="ECO:0007669"/>
    <property type="project" value="UniProtKB-UniRule"/>
</dbReference>
<dbReference type="Pfam" id="PF02874">
    <property type="entry name" value="ATP-synt_ab_N"/>
    <property type="match status" value="1"/>
</dbReference>
<dbReference type="Gene3D" id="3.40.50.300">
    <property type="entry name" value="P-loop containing nucleotide triphosphate hydrolases"/>
    <property type="match status" value="1"/>
</dbReference>
<keyword evidence="9 14" id="KW-0406">Ion transport</keyword>
<evidence type="ECO:0000256" key="3">
    <source>
        <dbReference type="ARBA" id="ARBA00008936"/>
    </source>
</evidence>
<dbReference type="FunFam" id="3.40.50.300:FF:002432">
    <property type="entry name" value="ATP synthase subunit alpha, mitochondrial"/>
    <property type="match status" value="1"/>
</dbReference>
<keyword evidence="5 14" id="KW-0547">Nucleotide-binding</keyword>
<evidence type="ECO:0000256" key="14">
    <source>
        <dbReference type="HAMAP-Rule" id="MF_01346"/>
    </source>
</evidence>
<dbReference type="InterPro" id="IPR005294">
    <property type="entry name" value="ATP_synth_F1_asu"/>
</dbReference>
<dbReference type="InterPro" id="IPR038376">
    <property type="entry name" value="ATP_synth_asu_C_sf"/>
</dbReference>